<evidence type="ECO:0000313" key="9">
    <source>
        <dbReference type="EMBL" id="ODS31973.1"/>
    </source>
</evidence>
<dbReference type="PANTHER" id="PTHR33653">
    <property type="entry name" value="RIBONUCLEASE VAPC2"/>
    <property type="match status" value="1"/>
</dbReference>
<dbReference type="GO" id="GO:0016787">
    <property type="term" value="F:hydrolase activity"/>
    <property type="evidence" value="ECO:0007669"/>
    <property type="project" value="UniProtKB-KW"/>
</dbReference>
<sequence>MFLIDSSVWIEYLKPKGSAKIKEKIRELLSLGVVVSCGIVAVEILRGARNKRDFDELYDSFYSLPQIPIDKEVIVRASRWGFEMDRKGKVVSTTDLIIASVAYKKARLLHIDNDFKMIAEFFNLEEEILTR</sequence>
<gene>
    <name evidence="9" type="ORF">SCARUB_02902</name>
</gene>
<dbReference type="InterPro" id="IPR050556">
    <property type="entry name" value="Type_II_TA_system_RNase"/>
</dbReference>
<dbReference type="GO" id="GO:0004518">
    <property type="term" value="F:nuclease activity"/>
    <property type="evidence" value="ECO:0007669"/>
    <property type="project" value="UniProtKB-KW"/>
</dbReference>
<dbReference type="CDD" id="cd18758">
    <property type="entry name" value="PIN_MtVapC3-like"/>
    <property type="match status" value="1"/>
</dbReference>
<evidence type="ECO:0000256" key="4">
    <source>
        <dbReference type="ARBA" id="ARBA00022723"/>
    </source>
</evidence>
<evidence type="ECO:0000256" key="3">
    <source>
        <dbReference type="ARBA" id="ARBA00022722"/>
    </source>
</evidence>
<dbReference type="Gene3D" id="3.40.50.1010">
    <property type="entry name" value="5'-nuclease"/>
    <property type="match status" value="1"/>
</dbReference>
<comment type="similarity">
    <text evidence="7">Belongs to the PINc/VapC protein family.</text>
</comment>
<evidence type="ECO:0000256" key="2">
    <source>
        <dbReference type="ARBA" id="ARBA00022649"/>
    </source>
</evidence>
<dbReference type="PANTHER" id="PTHR33653:SF1">
    <property type="entry name" value="RIBONUCLEASE VAPC2"/>
    <property type="match status" value="1"/>
</dbReference>
<comment type="cofactor">
    <cofactor evidence="1">
        <name>Mg(2+)</name>
        <dbReference type="ChEBI" id="CHEBI:18420"/>
    </cofactor>
</comment>
<evidence type="ECO:0000256" key="6">
    <source>
        <dbReference type="ARBA" id="ARBA00022842"/>
    </source>
</evidence>
<dbReference type="Proteomes" id="UP000094056">
    <property type="component" value="Unassembled WGS sequence"/>
</dbReference>
<proteinExistence type="inferred from homology"/>
<keyword evidence="3" id="KW-0540">Nuclease</keyword>
<protein>
    <submittedName>
        <fullName evidence="9">Nucleic acid-binding protein contains PIN domain protein</fullName>
    </submittedName>
</protein>
<evidence type="ECO:0000256" key="1">
    <source>
        <dbReference type="ARBA" id="ARBA00001946"/>
    </source>
</evidence>
<dbReference type="EMBL" id="MAYW01000084">
    <property type="protein sequence ID" value="ODS31973.1"/>
    <property type="molecule type" value="Genomic_DNA"/>
</dbReference>
<feature type="domain" description="PIN" evidence="8">
    <location>
        <begin position="3"/>
        <end position="119"/>
    </location>
</feature>
<reference evidence="9 10" key="1">
    <citation type="submission" date="2016-07" db="EMBL/GenBank/DDBJ databases">
        <title>Draft genome of Scalindua rubra, obtained from a brine-seawater interface in the Red Sea, sheds light on salt adaptation in anammox bacteria.</title>
        <authorList>
            <person name="Speth D.R."/>
            <person name="Lagkouvardos I."/>
            <person name="Wang Y."/>
            <person name="Qian P.-Y."/>
            <person name="Dutilh B.E."/>
            <person name="Jetten M.S."/>
        </authorList>
    </citation>
    <scope>NUCLEOTIDE SEQUENCE [LARGE SCALE GENOMIC DNA]</scope>
    <source>
        <strain evidence="9">BSI-1</strain>
    </source>
</reference>
<keyword evidence="6" id="KW-0460">Magnesium</keyword>
<dbReference type="Pfam" id="PF01850">
    <property type="entry name" value="PIN"/>
    <property type="match status" value="1"/>
</dbReference>
<dbReference type="AlphaFoldDB" id="A0A1E3X8L7"/>
<keyword evidence="2" id="KW-1277">Toxin-antitoxin system</keyword>
<dbReference type="SUPFAM" id="SSF88723">
    <property type="entry name" value="PIN domain-like"/>
    <property type="match status" value="1"/>
</dbReference>
<accession>A0A1E3X8L7</accession>
<dbReference type="GO" id="GO:0046872">
    <property type="term" value="F:metal ion binding"/>
    <property type="evidence" value="ECO:0007669"/>
    <property type="project" value="UniProtKB-KW"/>
</dbReference>
<keyword evidence="4" id="KW-0479">Metal-binding</keyword>
<keyword evidence="5" id="KW-0378">Hydrolase</keyword>
<evidence type="ECO:0000313" key="10">
    <source>
        <dbReference type="Proteomes" id="UP000094056"/>
    </source>
</evidence>
<dbReference type="InterPro" id="IPR002716">
    <property type="entry name" value="PIN_dom"/>
</dbReference>
<evidence type="ECO:0000259" key="8">
    <source>
        <dbReference type="Pfam" id="PF01850"/>
    </source>
</evidence>
<name>A0A1E3X8L7_9BACT</name>
<evidence type="ECO:0000256" key="7">
    <source>
        <dbReference type="ARBA" id="ARBA00038093"/>
    </source>
</evidence>
<organism evidence="9 10">
    <name type="scientific">Candidatus Scalindua rubra</name>
    <dbReference type="NCBI Taxonomy" id="1872076"/>
    <lineage>
        <taxon>Bacteria</taxon>
        <taxon>Pseudomonadati</taxon>
        <taxon>Planctomycetota</taxon>
        <taxon>Candidatus Brocadiia</taxon>
        <taxon>Candidatus Brocadiales</taxon>
        <taxon>Candidatus Scalinduaceae</taxon>
        <taxon>Candidatus Scalindua</taxon>
    </lineage>
</organism>
<evidence type="ECO:0000256" key="5">
    <source>
        <dbReference type="ARBA" id="ARBA00022801"/>
    </source>
</evidence>
<dbReference type="InterPro" id="IPR029060">
    <property type="entry name" value="PIN-like_dom_sf"/>
</dbReference>
<comment type="caution">
    <text evidence="9">The sequence shown here is derived from an EMBL/GenBank/DDBJ whole genome shotgun (WGS) entry which is preliminary data.</text>
</comment>